<name>A0AA88EA04_FICCA</name>
<protein>
    <submittedName>
        <fullName evidence="1">Uncharacterized protein</fullName>
    </submittedName>
</protein>
<reference evidence="1" key="1">
    <citation type="submission" date="2023-07" db="EMBL/GenBank/DDBJ databases">
        <title>draft genome sequence of fig (Ficus carica).</title>
        <authorList>
            <person name="Takahashi T."/>
            <person name="Nishimura K."/>
        </authorList>
    </citation>
    <scope>NUCLEOTIDE SEQUENCE</scope>
</reference>
<feature type="non-terminal residue" evidence="1">
    <location>
        <position position="88"/>
    </location>
</feature>
<dbReference type="Proteomes" id="UP001187192">
    <property type="component" value="Unassembled WGS sequence"/>
</dbReference>
<comment type="caution">
    <text evidence="1">The sequence shown here is derived from an EMBL/GenBank/DDBJ whole genome shotgun (WGS) entry which is preliminary data.</text>
</comment>
<evidence type="ECO:0000313" key="2">
    <source>
        <dbReference type="Proteomes" id="UP001187192"/>
    </source>
</evidence>
<evidence type="ECO:0000313" key="1">
    <source>
        <dbReference type="EMBL" id="GMN70854.1"/>
    </source>
</evidence>
<gene>
    <name evidence="1" type="ORF">TIFTF001_053310</name>
</gene>
<proteinExistence type="predicted"/>
<sequence>MRSPFFQLSGSAFSRPVLPVSASITRDGYVFTEGQIFQGSFESRFFAFCFKKLVGEKDPWCHSHRQAWVLSFKGYLRLSLPSFSTRSS</sequence>
<accession>A0AA88EA04</accession>
<organism evidence="1 2">
    <name type="scientific">Ficus carica</name>
    <name type="common">Common fig</name>
    <dbReference type="NCBI Taxonomy" id="3494"/>
    <lineage>
        <taxon>Eukaryota</taxon>
        <taxon>Viridiplantae</taxon>
        <taxon>Streptophyta</taxon>
        <taxon>Embryophyta</taxon>
        <taxon>Tracheophyta</taxon>
        <taxon>Spermatophyta</taxon>
        <taxon>Magnoliopsida</taxon>
        <taxon>eudicotyledons</taxon>
        <taxon>Gunneridae</taxon>
        <taxon>Pentapetalae</taxon>
        <taxon>rosids</taxon>
        <taxon>fabids</taxon>
        <taxon>Rosales</taxon>
        <taxon>Moraceae</taxon>
        <taxon>Ficeae</taxon>
        <taxon>Ficus</taxon>
    </lineage>
</organism>
<dbReference type="AlphaFoldDB" id="A0AA88EA04"/>
<keyword evidence="2" id="KW-1185">Reference proteome</keyword>
<dbReference type="EMBL" id="BTGU01012469">
    <property type="protein sequence ID" value="GMN70854.1"/>
    <property type="molecule type" value="Genomic_DNA"/>
</dbReference>